<dbReference type="InterPro" id="IPR003465">
    <property type="entry name" value="Prot_inh_I20"/>
</dbReference>
<dbReference type="Pfam" id="PF02428">
    <property type="entry name" value="Prot_inhib_II"/>
    <property type="match status" value="1"/>
</dbReference>
<sequence length="132" mass="14994">MTVDADSSPGQPEALSVGRKQHRGCRTRMRYRNVEHADAEVCSKKCDERIYYEICPGIIRDTCINGCKGKLGCQYFSGKGDLVCSGSKNTDISKVEDNQLEGCNYIRELETIRCMEDDDDVQKFKRLLFPNK</sequence>
<organism evidence="2 3">
    <name type="scientific">Anisodus tanguticus</name>
    <dbReference type="NCBI Taxonomy" id="243964"/>
    <lineage>
        <taxon>Eukaryota</taxon>
        <taxon>Viridiplantae</taxon>
        <taxon>Streptophyta</taxon>
        <taxon>Embryophyta</taxon>
        <taxon>Tracheophyta</taxon>
        <taxon>Spermatophyta</taxon>
        <taxon>Magnoliopsida</taxon>
        <taxon>eudicotyledons</taxon>
        <taxon>Gunneridae</taxon>
        <taxon>Pentapetalae</taxon>
        <taxon>asterids</taxon>
        <taxon>lamiids</taxon>
        <taxon>Solanales</taxon>
        <taxon>Solanaceae</taxon>
        <taxon>Solanoideae</taxon>
        <taxon>Hyoscyameae</taxon>
        <taxon>Anisodus</taxon>
    </lineage>
</organism>
<dbReference type="EMBL" id="JAVYJV010000022">
    <property type="protein sequence ID" value="KAK4341128.1"/>
    <property type="molecule type" value="Genomic_DNA"/>
</dbReference>
<reference evidence="2" key="1">
    <citation type="submission" date="2023-12" db="EMBL/GenBank/DDBJ databases">
        <title>Genome assembly of Anisodus tanguticus.</title>
        <authorList>
            <person name="Wang Y.-J."/>
        </authorList>
    </citation>
    <scope>NUCLEOTIDE SEQUENCE</scope>
    <source>
        <strain evidence="2">KB-2021</strain>
        <tissue evidence="2">Leaf</tissue>
    </source>
</reference>
<dbReference type="GO" id="GO:0004867">
    <property type="term" value="F:serine-type endopeptidase inhibitor activity"/>
    <property type="evidence" value="ECO:0007669"/>
    <property type="project" value="InterPro"/>
</dbReference>
<gene>
    <name evidence="2" type="ORF">RND71_039629</name>
</gene>
<evidence type="ECO:0000313" key="2">
    <source>
        <dbReference type="EMBL" id="KAK4341128.1"/>
    </source>
</evidence>
<name>A0AAE1QX07_9SOLA</name>
<evidence type="ECO:0000256" key="1">
    <source>
        <dbReference type="SAM" id="MobiDB-lite"/>
    </source>
</evidence>
<dbReference type="SUPFAM" id="SSF100897">
    <property type="entry name" value="Plant proteinase inhibitors"/>
    <property type="match status" value="1"/>
</dbReference>
<comment type="caution">
    <text evidence="2">The sequence shown here is derived from an EMBL/GenBank/DDBJ whole genome shotgun (WGS) entry which is preliminary data.</text>
</comment>
<evidence type="ECO:0000313" key="3">
    <source>
        <dbReference type="Proteomes" id="UP001291623"/>
    </source>
</evidence>
<dbReference type="Gene3D" id="3.30.60.30">
    <property type="match status" value="1"/>
</dbReference>
<accession>A0AAE1QX07</accession>
<proteinExistence type="predicted"/>
<feature type="region of interest" description="Disordered" evidence="1">
    <location>
        <begin position="1"/>
        <end position="21"/>
    </location>
</feature>
<dbReference type="Proteomes" id="UP001291623">
    <property type="component" value="Unassembled WGS sequence"/>
</dbReference>
<protein>
    <submittedName>
        <fullName evidence="2">Uncharacterized protein</fullName>
    </submittedName>
</protein>
<keyword evidence="3" id="KW-1185">Reference proteome</keyword>
<dbReference type="AlphaFoldDB" id="A0AAE1QX07"/>